<name>A0A967EAN5_9FLAO</name>
<evidence type="ECO:0000313" key="1">
    <source>
        <dbReference type="EMBL" id="NHF59596.1"/>
    </source>
</evidence>
<dbReference type="Gene3D" id="1.10.1660.10">
    <property type="match status" value="1"/>
</dbReference>
<keyword evidence="2" id="KW-1185">Reference proteome</keyword>
<reference evidence="1" key="1">
    <citation type="submission" date="2019-07" db="EMBL/GenBank/DDBJ databases">
        <authorList>
            <person name="De-Chao Zhang Q."/>
        </authorList>
    </citation>
    <scope>NUCLEOTIDE SEQUENCE</scope>
    <source>
        <strain evidence="1">TP-CH-4</strain>
    </source>
</reference>
<protein>
    <recommendedName>
        <fullName evidence="3">MerR family transcriptional regulator</fullName>
    </recommendedName>
</protein>
<sequence>MERHYIRITDFCKSHYVEESFIYELFEYELISLEIVDEQKFIHEAELPQLEKMVRLYRDLNINPEGIDAIHHLLRKTLSMQEEINRLRRRLNRLEEP</sequence>
<gene>
    <name evidence="1" type="ORF">FK220_009610</name>
</gene>
<evidence type="ECO:0000313" key="2">
    <source>
        <dbReference type="Proteomes" id="UP000707206"/>
    </source>
</evidence>
<evidence type="ECO:0008006" key="3">
    <source>
        <dbReference type="Google" id="ProtNLM"/>
    </source>
</evidence>
<dbReference type="AlphaFoldDB" id="A0A967EAN5"/>
<comment type="caution">
    <text evidence="1">The sequence shown here is derived from an EMBL/GenBank/DDBJ whole genome shotgun (WGS) entry which is preliminary data.</text>
</comment>
<dbReference type="Pfam" id="PF13591">
    <property type="entry name" value="MerR_2"/>
    <property type="match status" value="1"/>
</dbReference>
<dbReference type="Proteomes" id="UP000707206">
    <property type="component" value="Unassembled WGS sequence"/>
</dbReference>
<dbReference type="RefSeq" id="WP_152574091.1">
    <property type="nucleotide sequence ID" value="NZ_VIKU02000002.1"/>
</dbReference>
<accession>A0A967EAN5</accession>
<proteinExistence type="predicted"/>
<dbReference type="EMBL" id="VIKU02000002">
    <property type="protein sequence ID" value="NHF59596.1"/>
    <property type="molecule type" value="Genomic_DNA"/>
</dbReference>
<organism evidence="1 2">
    <name type="scientific">Pelagihabitans pacificus</name>
    <dbReference type="NCBI Taxonomy" id="2696054"/>
    <lineage>
        <taxon>Bacteria</taxon>
        <taxon>Pseudomonadati</taxon>
        <taxon>Bacteroidota</taxon>
        <taxon>Flavobacteriia</taxon>
        <taxon>Flavobacteriales</taxon>
        <taxon>Flavobacteriaceae</taxon>
        <taxon>Pelagihabitans</taxon>
    </lineage>
</organism>
<reference evidence="1" key="2">
    <citation type="submission" date="2020-03" db="EMBL/GenBank/DDBJ databases">
        <title>Flavobacteriaceae bacterium strain TP-CH-4, a member of the family Flavobacteriaceae isolated from a deep-sea seamount.</title>
        <authorList>
            <person name="Zhang D.-C."/>
        </authorList>
    </citation>
    <scope>NUCLEOTIDE SEQUENCE</scope>
    <source>
        <strain evidence="1">TP-CH-4</strain>
    </source>
</reference>